<dbReference type="Gene3D" id="1.20.5.4820">
    <property type="match status" value="1"/>
</dbReference>
<dbReference type="SMART" id="SM00242">
    <property type="entry name" value="MYSc"/>
    <property type="match status" value="1"/>
</dbReference>
<dbReference type="Gene3D" id="1.20.120.720">
    <property type="entry name" value="Myosin VI head, motor domain, U50 subdomain"/>
    <property type="match status" value="1"/>
</dbReference>
<dbReference type="InterPro" id="IPR027417">
    <property type="entry name" value="P-loop_NTPase"/>
</dbReference>
<feature type="domain" description="Myosin motor" evidence="8">
    <location>
        <begin position="10"/>
        <end position="699"/>
    </location>
</feature>
<feature type="binding site" evidence="7">
    <location>
        <begin position="103"/>
        <end position="110"/>
    </location>
    <ligand>
        <name>ATP</name>
        <dbReference type="ChEBI" id="CHEBI:30616"/>
    </ligand>
</feature>
<organism evidence="10 11">
    <name type="scientific">Patella caerulea</name>
    <name type="common">Rayed Mediterranean limpet</name>
    <dbReference type="NCBI Taxonomy" id="87958"/>
    <lineage>
        <taxon>Eukaryota</taxon>
        <taxon>Metazoa</taxon>
        <taxon>Spiralia</taxon>
        <taxon>Lophotrochozoa</taxon>
        <taxon>Mollusca</taxon>
        <taxon>Gastropoda</taxon>
        <taxon>Patellogastropoda</taxon>
        <taxon>Patelloidea</taxon>
        <taxon>Patellidae</taxon>
        <taxon>Patella</taxon>
    </lineage>
</organism>
<dbReference type="GO" id="GO:0051015">
    <property type="term" value="F:actin filament binding"/>
    <property type="evidence" value="ECO:0007669"/>
    <property type="project" value="TreeGrafter"/>
</dbReference>
<dbReference type="InterPro" id="IPR010926">
    <property type="entry name" value="Myosin_TH1"/>
</dbReference>
<dbReference type="PROSITE" id="PS51456">
    <property type="entry name" value="MYOSIN_MOTOR"/>
    <property type="match status" value="1"/>
</dbReference>
<dbReference type="GO" id="GO:0006897">
    <property type="term" value="P:endocytosis"/>
    <property type="evidence" value="ECO:0007669"/>
    <property type="project" value="TreeGrafter"/>
</dbReference>
<evidence type="ECO:0000256" key="2">
    <source>
        <dbReference type="ARBA" id="ARBA00022741"/>
    </source>
</evidence>
<dbReference type="InterPro" id="IPR036961">
    <property type="entry name" value="Kinesin_motor_dom_sf"/>
</dbReference>
<keyword evidence="5 7" id="KW-0505">Motor protein</keyword>
<dbReference type="GO" id="GO:0007015">
    <property type="term" value="P:actin filament organization"/>
    <property type="evidence" value="ECO:0007669"/>
    <property type="project" value="TreeGrafter"/>
</dbReference>
<dbReference type="AlphaFoldDB" id="A0AAN8G960"/>
<keyword evidence="2 7" id="KW-0547">Nucleotide-binding</keyword>
<evidence type="ECO:0000313" key="11">
    <source>
        <dbReference type="Proteomes" id="UP001347796"/>
    </source>
</evidence>
<dbReference type="PANTHER" id="PTHR13140">
    <property type="entry name" value="MYOSIN"/>
    <property type="match status" value="1"/>
</dbReference>
<dbReference type="GO" id="GO:0030048">
    <property type="term" value="P:actin filament-based movement"/>
    <property type="evidence" value="ECO:0007669"/>
    <property type="project" value="TreeGrafter"/>
</dbReference>
<dbReference type="InterPro" id="IPR036072">
    <property type="entry name" value="MYSc_Myo1"/>
</dbReference>
<evidence type="ECO:0000256" key="3">
    <source>
        <dbReference type="ARBA" id="ARBA00022840"/>
    </source>
</evidence>
<dbReference type="Gene3D" id="1.10.10.820">
    <property type="match status" value="1"/>
</dbReference>
<dbReference type="Pfam" id="PF06017">
    <property type="entry name" value="Myosin_TH1"/>
    <property type="match status" value="1"/>
</dbReference>
<evidence type="ECO:0000256" key="5">
    <source>
        <dbReference type="ARBA" id="ARBA00023175"/>
    </source>
</evidence>
<dbReference type="GO" id="GO:0005737">
    <property type="term" value="C:cytoplasm"/>
    <property type="evidence" value="ECO:0007669"/>
    <property type="project" value="TreeGrafter"/>
</dbReference>
<evidence type="ECO:0000313" key="10">
    <source>
        <dbReference type="EMBL" id="KAK6166176.1"/>
    </source>
</evidence>
<dbReference type="Gene3D" id="1.20.58.530">
    <property type="match status" value="1"/>
</dbReference>
<keyword evidence="3 7" id="KW-0067">ATP-binding</keyword>
<evidence type="ECO:0000259" key="8">
    <source>
        <dbReference type="PROSITE" id="PS51456"/>
    </source>
</evidence>
<accession>A0AAN8G960</accession>
<dbReference type="GO" id="GO:0005524">
    <property type="term" value="F:ATP binding"/>
    <property type="evidence" value="ECO:0007669"/>
    <property type="project" value="UniProtKB-UniRule"/>
</dbReference>
<evidence type="ECO:0000259" key="9">
    <source>
        <dbReference type="PROSITE" id="PS51757"/>
    </source>
</evidence>
<dbReference type="FunFam" id="1.10.10.820:FF:000001">
    <property type="entry name" value="Myosin heavy chain"/>
    <property type="match status" value="1"/>
</dbReference>
<dbReference type="GO" id="GO:0005886">
    <property type="term" value="C:plasma membrane"/>
    <property type="evidence" value="ECO:0007669"/>
    <property type="project" value="TreeGrafter"/>
</dbReference>
<evidence type="ECO:0000256" key="1">
    <source>
        <dbReference type="ARBA" id="ARBA00008314"/>
    </source>
</evidence>
<dbReference type="SUPFAM" id="SSF52540">
    <property type="entry name" value="P-loop containing nucleoside triphosphate hydrolases"/>
    <property type="match status" value="1"/>
</dbReference>
<gene>
    <name evidence="10" type="ORF">SNE40_022935</name>
</gene>
<dbReference type="InterPro" id="IPR001609">
    <property type="entry name" value="Myosin_head_motor_dom-like"/>
</dbReference>
<keyword evidence="4 7" id="KW-0518">Myosin</keyword>
<name>A0AAN8G960_PATCE</name>
<keyword evidence="11" id="KW-1185">Reference proteome</keyword>
<reference evidence="10 11" key="1">
    <citation type="submission" date="2024-01" db="EMBL/GenBank/DDBJ databases">
        <title>The genome of the rayed Mediterranean limpet Patella caerulea (Linnaeus, 1758).</title>
        <authorList>
            <person name="Anh-Thu Weber A."/>
            <person name="Halstead-Nussloch G."/>
        </authorList>
    </citation>
    <scope>NUCLEOTIDE SEQUENCE [LARGE SCALE GENOMIC DNA]</scope>
    <source>
        <strain evidence="10">AATW-2023a</strain>
        <tissue evidence="10">Whole specimen</tissue>
    </source>
</reference>
<comment type="caution">
    <text evidence="10">The sequence shown here is derived from an EMBL/GenBank/DDBJ whole genome shotgun (WGS) entry which is preliminary data.</text>
</comment>
<dbReference type="PROSITE" id="PS51757">
    <property type="entry name" value="TH1"/>
    <property type="match status" value="1"/>
</dbReference>
<feature type="region of interest" description="Actin-binding" evidence="7">
    <location>
        <begin position="577"/>
        <end position="599"/>
    </location>
</feature>
<evidence type="ECO:0000256" key="6">
    <source>
        <dbReference type="ARBA" id="ARBA00023203"/>
    </source>
</evidence>
<dbReference type="GO" id="GO:0005902">
    <property type="term" value="C:microvillus"/>
    <property type="evidence" value="ECO:0007669"/>
    <property type="project" value="TreeGrafter"/>
</dbReference>
<dbReference type="FunFam" id="1.20.58.530:FF:000004">
    <property type="entry name" value="Unconventional myosin ID"/>
    <property type="match status" value="1"/>
</dbReference>
<dbReference type="EMBL" id="JAZGQO010000021">
    <property type="protein sequence ID" value="KAK6166176.1"/>
    <property type="molecule type" value="Genomic_DNA"/>
</dbReference>
<keyword evidence="6 7" id="KW-0009">Actin-binding</keyword>
<dbReference type="CDD" id="cd01378">
    <property type="entry name" value="MYSc_Myo1"/>
    <property type="match status" value="1"/>
</dbReference>
<protein>
    <submittedName>
        <fullName evidence="10">Uncharacterized protein</fullName>
    </submittedName>
</protein>
<comment type="similarity">
    <text evidence="1 7">Belongs to the TRAFAC class myosin-kinesin ATPase superfamily. Myosin family.</text>
</comment>
<dbReference type="PANTHER" id="PTHR13140:SF713">
    <property type="entry name" value="UNCONVENTIONAL MYOSIN ID"/>
    <property type="match status" value="1"/>
</dbReference>
<feature type="domain" description="TH1" evidence="9">
    <location>
        <begin position="816"/>
        <end position="1009"/>
    </location>
</feature>
<evidence type="ECO:0000256" key="7">
    <source>
        <dbReference type="PROSITE-ProRule" id="PRU00782"/>
    </source>
</evidence>
<sequence length="1010" mass="115797">MAGIHEGPEYGIGDFVLLRQLTLDGFMENLKLRFQKGKIYTYIGEVVVSVNPYRPIDIYNASYVEQYRGREIYERPPHIFALADSAYKNMKRNSKDTCIVISGESGAGKTEASKIIMRYIAAVTNISGQKEVERVKEILIKSNIILEAFGNAKTNRNDNSSRFGKYMDINFDFKGDPIGGHINNYLLEKSRVVYQQEGERTFHSFYQLVSGAPEGLLSELKLSRDSNKYYYISQGGSSQVSTINDKRDFKSVNDAMKASGFAPDHIKTLWRIVAAVIHLGSVKFEADPDQHEQVIISNITEVKDIAKLVSVQVEDLKKALCFRTIAAGGQVVEKGLRESEAYYARDAFAKATYDRMFSWIVGRINEAIDPKVIGMKYVGKNTVIGVLDIYGFEIFDNNSFEQFCINYCNEKLQQLFIELVLKQEQEEYMREGIEWQHVEYFNNKVICDLVEQSHKGILAILDEACLNVGKVTDIMFLQAMATKLNKHDRFTCRSLNPTDKTLEHDRDFRIKHYAGDVSYSVVGFLDKNKDTLFQDFKRLLFNSKDELIRAMWPEGKQSVTETTRRPVTAGTNFKNSIVALVENLASKEPHYVRCIKPNELKSPSVFDDERVGHQVRYLGLMENVRVRRAGFAFRMHYDRFLLRYKCICTKTWPVYRGGDVDGTKCIINEKGFQDDVKYGRSKIFIRSPQTLFSLEETRDAKIPTIVSFLQKHWRGGLGRMKAKKMRAIYIIMARYRRYKMRRYVLKCVELFKNVKKMRGYGKHVQWPHPPKVLQGLVTMLSRVHNRWRANMILRKIPRDERPALRLKVTAGDVLKGRRQEWGLKRKWEGNYLANATDNTTSTSDFVVQVSTLKGQDGFNRVLFSSFVKKANKHNKTADRALLITDKYIYKLDQKKKFKPMRKGIPLIEITGLGLTPESDQLVVIHLSGGNDLVLCLMNNKKEERVGELVGILCSHWQKTMKKDLKVNVGKMLNIMLGNKSRTVTVKTTVANGGVAFKKEDQGLALMWPVG</sequence>
<dbReference type="Proteomes" id="UP001347796">
    <property type="component" value="Unassembled WGS sequence"/>
</dbReference>
<proteinExistence type="inferred from homology"/>
<dbReference type="Pfam" id="PF00063">
    <property type="entry name" value="Myosin_head"/>
    <property type="match status" value="1"/>
</dbReference>
<dbReference type="Gene3D" id="3.40.850.10">
    <property type="entry name" value="Kinesin motor domain"/>
    <property type="match status" value="1"/>
</dbReference>
<evidence type="ECO:0000256" key="4">
    <source>
        <dbReference type="ARBA" id="ARBA00023123"/>
    </source>
</evidence>
<dbReference type="PRINTS" id="PR00193">
    <property type="entry name" value="MYOSINHEAVY"/>
</dbReference>
<dbReference type="GO" id="GO:0016459">
    <property type="term" value="C:myosin complex"/>
    <property type="evidence" value="ECO:0007669"/>
    <property type="project" value="UniProtKB-KW"/>
</dbReference>
<dbReference type="GO" id="GO:0000146">
    <property type="term" value="F:microfilament motor activity"/>
    <property type="evidence" value="ECO:0007669"/>
    <property type="project" value="TreeGrafter"/>
</dbReference>